<dbReference type="RefSeq" id="WP_229925695.1">
    <property type="nucleotide sequence ID" value="NZ_BNBT01000045.1"/>
</dbReference>
<feature type="region of interest" description="Disordered" evidence="1">
    <location>
        <begin position="34"/>
        <end position="63"/>
    </location>
</feature>
<reference evidence="3" key="2">
    <citation type="submission" date="2020-09" db="EMBL/GenBank/DDBJ databases">
        <authorList>
            <person name="Sun Q."/>
            <person name="Ohkuma M."/>
        </authorList>
    </citation>
    <scope>NUCLEOTIDE SEQUENCE</scope>
    <source>
        <strain evidence="3">JCM 4784</strain>
    </source>
</reference>
<dbReference type="SMART" id="SM00943">
    <property type="entry name" value="Prim-Pol"/>
    <property type="match status" value="1"/>
</dbReference>
<evidence type="ECO:0000259" key="2">
    <source>
        <dbReference type="SMART" id="SM00943"/>
    </source>
</evidence>
<feature type="domain" description="DNA primase/polymerase bifunctional N-terminal" evidence="2">
    <location>
        <begin position="16"/>
        <end position="194"/>
    </location>
</feature>
<sequence length="303" mass="31712">MMQPTDNRREALMGAALKAAARGWHVFPLRPGTKRPALHGEQKCPRTGACAGGHRKWEQRATTDPERIRAAWARAPFNVGIATGPSGLVVVDLDTPKDKGSADAPNGAATFGALCERAGHPLPGTYRTRTASGGTHLYFTAPPGVRLGNTAGTVGALVDTRAWGGYVVAAGSLTPTGPYTPLNSLDAAPLPAWLLAVLQPAPERPAGPLRLPAVSGSRAALAALERECAVVSAAPERERNDTLNRSAFKVGRFVAWGDLARHVVEEAFQAAGEARGLTTAECRATIQSALDSSLRKARPRGAA</sequence>
<evidence type="ECO:0000313" key="4">
    <source>
        <dbReference type="Proteomes" id="UP000608024"/>
    </source>
</evidence>
<dbReference type="SUPFAM" id="SSF56747">
    <property type="entry name" value="Prim-pol domain"/>
    <property type="match status" value="1"/>
</dbReference>
<organism evidence="3 4">
    <name type="scientific">Streptomyces longispororuber</name>
    <dbReference type="NCBI Taxonomy" id="68230"/>
    <lineage>
        <taxon>Bacteria</taxon>
        <taxon>Bacillati</taxon>
        <taxon>Actinomycetota</taxon>
        <taxon>Actinomycetes</taxon>
        <taxon>Kitasatosporales</taxon>
        <taxon>Streptomycetaceae</taxon>
        <taxon>Streptomyces</taxon>
    </lineage>
</organism>
<keyword evidence="4" id="KW-1185">Reference proteome</keyword>
<accession>A0A918ZN91</accession>
<dbReference type="InterPro" id="IPR015330">
    <property type="entry name" value="DNA_primase/pol_bifunc_N"/>
</dbReference>
<proteinExistence type="predicted"/>
<gene>
    <name evidence="3" type="ORF">GCM10018785_33800</name>
</gene>
<evidence type="ECO:0000313" key="3">
    <source>
        <dbReference type="EMBL" id="GHE62021.1"/>
    </source>
</evidence>
<name>A0A918ZN91_9ACTN</name>
<dbReference type="AlphaFoldDB" id="A0A918ZN91"/>
<reference evidence="3" key="1">
    <citation type="journal article" date="2014" name="Int. J. Syst. Evol. Microbiol.">
        <title>Complete genome sequence of Corynebacterium casei LMG S-19264T (=DSM 44701T), isolated from a smear-ripened cheese.</title>
        <authorList>
            <consortium name="US DOE Joint Genome Institute (JGI-PGF)"/>
            <person name="Walter F."/>
            <person name="Albersmeier A."/>
            <person name="Kalinowski J."/>
            <person name="Ruckert C."/>
        </authorList>
    </citation>
    <scope>NUCLEOTIDE SEQUENCE</scope>
    <source>
        <strain evidence="3">JCM 4784</strain>
    </source>
</reference>
<dbReference type="Proteomes" id="UP000608024">
    <property type="component" value="Unassembled WGS sequence"/>
</dbReference>
<dbReference type="Pfam" id="PF09250">
    <property type="entry name" value="Prim-Pol"/>
    <property type="match status" value="1"/>
</dbReference>
<dbReference type="CDD" id="cd04859">
    <property type="entry name" value="Prim_Pol"/>
    <property type="match status" value="1"/>
</dbReference>
<dbReference type="EMBL" id="BNBT01000045">
    <property type="protein sequence ID" value="GHE62021.1"/>
    <property type="molecule type" value="Genomic_DNA"/>
</dbReference>
<comment type="caution">
    <text evidence="3">The sequence shown here is derived from an EMBL/GenBank/DDBJ whole genome shotgun (WGS) entry which is preliminary data.</text>
</comment>
<protein>
    <recommendedName>
        <fullName evidence="2">DNA primase/polymerase bifunctional N-terminal domain-containing protein</fullName>
    </recommendedName>
</protein>
<evidence type="ECO:0000256" key="1">
    <source>
        <dbReference type="SAM" id="MobiDB-lite"/>
    </source>
</evidence>